<dbReference type="Gene3D" id="1.10.10.10">
    <property type="entry name" value="Winged helix-like DNA-binding domain superfamily/Winged helix DNA-binding domain"/>
    <property type="match status" value="1"/>
</dbReference>
<evidence type="ECO:0000256" key="6">
    <source>
        <dbReference type="ARBA" id="ARBA00022741"/>
    </source>
</evidence>
<dbReference type="PROSITE" id="PS50901">
    <property type="entry name" value="FTSK"/>
    <property type="match status" value="1"/>
</dbReference>
<evidence type="ECO:0000256" key="15">
    <source>
        <dbReference type="PROSITE-ProRule" id="PRU00289"/>
    </source>
</evidence>
<dbReference type="InterPro" id="IPR025199">
    <property type="entry name" value="FtsK_4TM"/>
</dbReference>
<protein>
    <submittedName>
        <fullName evidence="19">DNA translocase FtsK</fullName>
    </submittedName>
</protein>
<feature type="binding site" evidence="15">
    <location>
        <begin position="427"/>
        <end position="434"/>
    </location>
    <ligand>
        <name>ATP</name>
        <dbReference type="ChEBI" id="CHEBI:30616"/>
    </ligand>
</feature>
<reference evidence="19 20" key="1">
    <citation type="submission" date="2021-02" db="EMBL/GenBank/DDBJ databases">
        <title>Nitrogen-fixing ability and nitrogen fixation related genes of thermophilic fermentative bacteria in the genus Caldicellulosiruptor.</title>
        <authorList>
            <person name="Chen Y."/>
            <person name="Nishihara A."/>
            <person name="Haruta S."/>
        </authorList>
    </citation>
    <scope>NUCLEOTIDE SEQUENCE [LARGE SCALE GENOMIC DNA]</scope>
    <source>
        <strain evidence="19 20">YA01</strain>
    </source>
</reference>
<keyword evidence="12" id="KW-0131">Cell cycle</keyword>
<evidence type="ECO:0000256" key="3">
    <source>
        <dbReference type="ARBA" id="ARBA00022475"/>
    </source>
</evidence>
<evidence type="ECO:0000256" key="1">
    <source>
        <dbReference type="ARBA" id="ARBA00004651"/>
    </source>
</evidence>
<evidence type="ECO:0000313" key="19">
    <source>
        <dbReference type="EMBL" id="BCS81562.1"/>
    </source>
</evidence>
<dbReference type="InterPro" id="IPR018541">
    <property type="entry name" value="Ftsk_gamma"/>
</dbReference>
<dbReference type="PANTHER" id="PTHR22683:SF41">
    <property type="entry name" value="DNA TRANSLOCASE FTSK"/>
    <property type="match status" value="1"/>
</dbReference>
<evidence type="ECO:0000256" key="5">
    <source>
        <dbReference type="ARBA" id="ARBA00022692"/>
    </source>
</evidence>
<accession>A0ABN6E7Y0</accession>
<dbReference type="Gene3D" id="3.30.980.40">
    <property type="match status" value="1"/>
</dbReference>
<keyword evidence="7" id="KW-0159">Chromosome partition</keyword>
<keyword evidence="4" id="KW-0132">Cell division</keyword>
<dbReference type="Proteomes" id="UP000663623">
    <property type="component" value="Chromosome"/>
</dbReference>
<keyword evidence="9 17" id="KW-1133">Transmembrane helix</keyword>
<evidence type="ECO:0000256" key="2">
    <source>
        <dbReference type="ARBA" id="ARBA00006474"/>
    </source>
</evidence>
<comment type="subunit">
    <text evidence="14">Homohexamer. Forms a ring that surrounds DNA.</text>
</comment>
<organism evidence="19 20">
    <name type="scientific">Caldicellulosiruptor diazotrophicus</name>
    <dbReference type="NCBI Taxonomy" id="2806205"/>
    <lineage>
        <taxon>Bacteria</taxon>
        <taxon>Bacillati</taxon>
        <taxon>Bacillota</taxon>
        <taxon>Bacillota incertae sedis</taxon>
        <taxon>Caldicellulosiruptorales</taxon>
        <taxon>Caldicellulosiruptoraceae</taxon>
        <taxon>Caldicellulosiruptor</taxon>
    </lineage>
</organism>
<dbReference type="InterPro" id="IPR050206">
    <property type="entry name" value="FtsK/SpoIIIE/SftA"/>
</dbReference>
<name>A0ABN6E7Y0_9FIRM</name>
<dbReference type="SMART" id="SM00382">
    <property type="entry name" value="AAA"/>
    <property type="match status" value="1"/>
</dbReference>
<feature type="transmembrane region" description="Helical" evidence="17">
    <location>
        <begin position="151"/>
        <end position="168"/>
    </location>
</feature>
<keyword evidence="8 15" id="KW-0067">ATP-binding</keyword>
<comment type="similarity">
    <text evidence="2">Belongs to the FtsK/SpoIIIE/SftA family.</text>
</comment>
<keyword evidence="11 17" id="KW-0472">Membrane</keyword>
<comment type="function">
    <text evidence="13">Essential cell division protein that coordinates cell division and chromosome segregation. The N-terminus is involved in assembly of the cell-division machinery. The C-terminus functions as a DNA motor that moves dsDNA in an ATP-dependent manner towards the dif recombination site, which is located within the replication terminus region. Required for activation of the Xer recombinase, allowing activation of chromosome unlinking by recombination.</text>
</comment>
<dbReference type="Pfam" id="PF01580">
    <property type="entry name" value="FtsK_SpoIIIE"/>
    <property type="match status" value="1"/>
</dbReference>
<dbReference type="SUPFAM" id="SSF46785">
    <property type="entry name" value="Winged helix' DNA-binding domain"/>
    <property type="match status" value="1"/>
</dbReference>
<evidence type="ECO:0000256" key="12">
    <source>
        <dbReference type="ARBA" id="ARBA00023306"/>
    </source>
</evidence>
<dbReference type="InterPro" id="IPR036388">
    <property type="entry name" value="WH-like_DNA-bd_sf"/>
</dbReference>
<dbReference type="SMART" id="SM00843">
    <property type="entry name" value="Ftsk_gamma"/>
    <property type="match status" value="1"/>
</dbReference>
<evidence type="ECO:0000313" key="20">
    <source>
        <dbReference type="Proteomes" id="UP000663623"/>
    </source>
</evidence>
<evidence type="ECO:0000256" key="9">
    <source>
        <dbReference type="ARBA" id="ARBA00022989"/>
    </source>
</evidence>
<evidence type="ECO:0000256" key="8">
    <source>
        <dbReference type="ARBA" id="ARBA00022840"/>
    </source>
</evidence>
<keyword evidence="6 15" id="KW-0547">Nucleotide-binding</keyword>
<gene>
    <name evidence="19" type="primary">ftsK</name>
    <name evidence="19" type="ORF">CaldiYA01_15220</name>
</gene>
<dbReference type="EMBL" id="AP024480">
    <property type="protein sequence ID" value="BCS81562.1"/>
    <property type="molecule type" value="Genomic_DNA"/>
</dbReference>
<dbReference type="Pfam" id="PF13491">
    <property type="entry name" value="FtsK_4TM"/>
    <property type="match status" value="1"/>
</dbReference>
<feature type="transmembrane region" description="Helical" evidence="17">
    <location>
        <begin position="174"/>
        <end position="200"/>
    </location>
</feature>
<dbReference type="Gene3D" id="3.40.50.300">
    <property type="entry name" value="P-loop containing nucleotide triphosphate hydrolases"/>
    <property type="match status" value="1"/>
</dbReference>
<sequence length="747" mass="84411">MGKGYNILRKIYTEEVKGFMRAKAVSKKKRYKIKKEVFDRLNAEVYGTFLLFITLFFVFSVLTDKVGIVGEFIKKTLLGCFGIGVFIILAFMFYVSLDSILRRPKVFDKRDVVVFTYILLIFMIFTTFIQSNIKTSDSFIKFLKDAYFDGLNFKGFGVFGVGVTYPFVSLFGFTGTLIICFSMLIIMSMIVFSFSIRGLLKKRTINNIRQDEKMIEETTEEESIKLKTDVLHNFNIDVETEEKKSEEVPIKLSKKSRKDIKTADKKRFLPSSDQYLYPPIDYLRKPTDNLQISKKDINENVRKLEETLKNFGIEAQVTEVNIGPTITRYELQPGQGVKVSRIVNLSDDIALALAAPSVRIEAPIPNKSAIGIEIPNKEPKPVYIRELIESPDFYTLQYKIPFAIGKDVAGSPVISDITKMPHLLIAGATGSGKSVCINSLIISILYRCMPDEVKLILIDPKVVELSLYNGIPHLLIPVVTDTKKAANALAWAVGEMTNRYKLFAQAGVRDVIGYNKWCEENRQDKLPYIVIIIDELADLMMVSPAEVEDSICRLAQMARAAGMHLVVATQRPSVDVITGLIKANIPSRIAFAVSSQVDSRTILDQAGAEKLLGRGDMLYLPIGLVKPMRVQGAYVSESEVEKIVEFLKQNFNIEYNQEVIEEINSKVLDVKDDKADELLIKAIQLVVEAQNVSTSFLQRKLRVGYSRAARLIDQMEERGIISKMDSTGKRQVLITKEQFDEMLMNME</sequence>
<evidence type="ECO:0000256" key="14">
    <source>
        <dbReference type="ARBA" id="ARBA00025923"/>
    </source>
</evidence>
<dbReference type="Pfam" id="PF09397">
    <property type="entry name" value="FtsK_gamma"/>
    <property type="match status" value="1"/>
</dbReference>
<dbReference type="InterPro" id="IPR041027">
    <property type="entry name" value="FtsK_alpha"/>
</dbReference>
<dbReference type="CDD" id="cd01127">
    <property type="entry name" value="TrwB_TraG_TraD_VirD4"/>
    <property type="match status" value="1"/>
</dbReference>
<feature type="transmembrane region" description="Helical" evidence="17">
    <location>
        <begin position="112"/>
        <end position="130"/>
    </location>
</feature>
<dbReference type="SUPFAM" id="SSF52540">
    <property type="entry name" value="P-loop containing nucleoside triphosphate hydrolases"/>
    <property type="match status" value="1"/>
</dbReference>
<evidence type="ECO:0000256" key="11">
    <source>
        <dbReference type="ARBA" id="ARBA00023136"/>
    </source>
</evidence>
<keyword evidence="10" id="KW-0238">DNA-binding</keyword>
<feature type="domain" description="FtsK" evidence="18">
    <location>
        <begin position="410"/>
        <end position="600"/>
    </location>
</feature>
<feature type="transmembrane region" description="Helical" evidence="17">
    <location>
        <begin position="76"/>
        <end position="97"/>
    </location>
</feature>
<keyword evidence="16" id="KW-0175">Coiled coil</keyword>
<keyword evidence="20" id="KW-1185">Reference proteome</keyword>
<evidence type="ECO:0000256" key="17">
    <source>
        <dbReference type="SAM" id="Phobius"/>
    </source>
</evidence>
<evidence type="ECO:0000256" key="4">
    <source>
        <dbReference type="ARBA" id="ARBA00022618"/>
    </source>
</evidence>
<feature type="transmembrane region" description="Helical" evidence="17">
    <location>
        <begin position="45"/>
        <end position="64"/>
    </location>
</feature>
<keyword evidence="5 17" id="KW-0812">Transmembrane</keyword>
<dbReference type="InterPro" id="IPR027417">
    <property type="entry name" value="P-loop_NTPase"/>
</dbReference>
<evidence type="ECO:0000259" key="18">
    <source>
        <dbReference type="PROSITE" id="PS50901"/>
    </source>
</evidence>
<dbReference type="InterPro" id="IPR003593">
    <property type="entry name" value="AAA+_ATPase"/>
</dbReference>
<dbReference type="InterPro" id="IPR036390">
    <property type="entry name" value="WH_DNA-bd_sf"/>
</dbReference>
<dbReference type="InterPro" id="IPR002543">
    <property type="entry name" value="FtsK_dom"/>
</dbReference>
<evidence type="ECO:0000256" key="16">
    <source>
        <dbReference type="SAM" id="Coils"/>
    </source>
</evidence>
<evidence type="ECO:0000256" key="10">
    <source>
        <dbReference type="ARBA" id="ARBA00023125"/>
    </source>
</evidence>
<dbReference type="Pfam" id="PF17854">
    <property type="entry name" value="FtsK_alpha"/>
    <property type="match status" value="1"/>
</dbReference>
<evidence type="ECO:0000256" key="7">
    <source>
        <dbReference type="ARBA" id="ARBA00022829"/>
    </source>
</evidence>
<proteinExistence type="inferred from homology"/>
<keyword evidence="3" id="KW-1003">Cell membrane</keyword>
<feature type="coiled-coil region" evidence="16">
    <location>
        <begin position="287"/>
        <end position="314"/>
    </location>
</feature>
<dbReference type="PANTHER" id="PTHR22683">
    <property type="entry name" value="SPORULATION PROTEIN RELATED"/>
    <property type="match status" value="1"/>
</dbReference>
<comment type="subcellular location">
    <subcellularLocation>
        <location evidence="1">Cell membrane</location>
        <topology evidence="1">Multi-pass membrane protein</topology>
    </subcellularLocation>
</comment>
<evidence type="ECO:0000256" key="13">
    <source>
        <dbReference type="ARBA" id="ARBA00024986"/>
    </source>
</evidence>